<evidence type="ECO:0000313" key="1">
    <source>
        <dbReference type="EMBL" id="KAF3509955.1"/>
    </source>
</evidence>
<dbReference type="AlphaFoldDB" id="A0A8S9P546"/>
<gene>
    <name evidence="1" type="ORF">F2Q69_00006573</name>
</gene>
<comment type="caution">
    <text evidence="1">The sequence shown here is derived from an EMBL/GenBank/DDBJ whole genome shotgun (WGS) entry which is preliminary data.</text>
</comment>
<sequence length="339" mass="39614">MIDREGNYSIDGWADGSYHESFAVNIALAELRSDEYDDNYHKDKMIEYRGHDMDNEGVLHTSYTIHIHQIPDSVVQIENNTNYGYLTPDEFGIFRDPEGQARAMDGQVLNISKEDVADIIAMNGPRSFFHTENRAFDQTSIYETSSPSIDSHRELRRRVYDQNSRRKICWERKDEYVIYRDKDVYARAPDGRIIHVSREGIRAILERSVMVGHTHISLPEYAESYRGTTDDYFTKGLDDIYYQFNNSIGWLTTHMDEMKQDIAMIQEHHEITAGISKSINVDTKPMIDARLASFEDRLQSFDSKLDDVYYPLKDRIDSLTTRMDELKEEMDMIRRQNAI</sequence>
<dbReference type="EMBL" id="QGKX02001521">
    <property type="protein sequence ID" value="KAF3509955.1"/>
    <property type="molecule type" value="Genomic_DNA"/>
</dbReference>
<organism evidence="1 2">
    <name type="scientific">Brassica cretica</name>
    <name type="common">Mustard</name>
    <dbReference type="NCBI Taxonomy" id="69181"/>
    <lineage>
        <taxon>Eukaryota</taxon>
        <taxon>Viridiplantae</taxon>
        <taxon>Streptophyta</taxon>
        <taxon>Embryophyta</taxon>
        <taxon>Tracheophyta</taxon>
        <taxon>Spermatophyta</taxon>
        <taxon>Magnoliopsida</taxon>
        <taxon>eudicotyledons</taxon>
        <taxon>Gunneridae</taxon>
        <taxon>Pentapetalae</taxon>
        <taxon>rosids</taxon>
        <taxon>malvids</taxon>
        <taxon>Brassicales</taxon>
        <taxon>Brassicaceae</taxon>
        <taxon>Brassiceae</taxon>
        <taxon>Brassica</taxon>
    </lineage>
</organism>
<name>A0A8S9P546_BRACR</name>
<evidence type="ECO:0000313" key="2">
    <source>
        <dbReference type="Proteomes" id="UP000712600"/>
    </source>
</evidence>
<protein>
    <submittedName>
        <fullName evidence="1">Uncharacterized protein</fullName>
    </submittedName>
</protein>
<reference evidence="1" key="1">
    <citation type="submission" date="2019-12" db="EMBL/GenBank/DDBJ databases">
        <title>Genome sequencing and annotation of Brassica cretica.</title>
        <authorList>
            <person name="Studholme D.J."/>
            <person name="Sarris P."/>
        </authorList>
    </citation>
    <scope>NUCLEOTIDE SEQUENCE</scope>
    <source>
        <strain evidence="1">PFS-109/04</strain>
        <tissue evidence="1">Leaf</tissue>
    </source>
</reference>
<dbReference type="Proteomes" id="UP000712600">
    <property type="component" value="Unassembled WGS sequence"/>
</dbReference>
<proteinExistence type="predicted"/>
<accession>A0A8S9P546</accession>